<reference evidence="2" key="1">
    <citation type="submission" date="2007-08" db="EMBL/GenBank/DDBJ databases">
        <authorList>
            <person name="Frangeul L."/>
        </authorList>
    </citation>
    <scope>NUCLEOTIDE SEQUENCE</scope>
    <source>
        <strain evidence="2">PCC 7806</strain>
    </source>
</reference>
<evidence type="ECO:0000313" key="2">
    <source>
        <dbReference type="EMBL" id="CAO87169.1"/>
    </source>
</evidence>
<feature type="compositionally biased region" description="Polar residues" evidence="1">
    <location>
        <begin position="1"/>
        <end position="10"/>
    </location>
</feature>
<organism evidence="2">
    <name type="scientific">Microcystis aeruginosa (strain PCC 7806)</name>
    <dbReference type="NCBI Taxonomy" id="267872"/>
    <lineage>
        <taxon>Bacteria</taxon>
        <taxon>Bacillati</taxon>
        <taxon>Cyanobacteriota</taxon>
        <taxon>Cyanophyceae</taxon>
        <taxon>Oscillatoriophycideae</taxon>
        <taxon>Chroococcales</taxon>
        <taxon>Microcystaceae</taxon>
        <taxon>Microcystis</taxon>
    </lineage>
</organism>
<evidence type="ECO:0000256" key="1">
    <source>
        <dbReference type="SAM" id="MobiDB-lite"/>
    </source>
</evidence>
<protein>
    <submittedName>
        <fullName evidence="2">Similarity. Hypothetical start</fullName>
    </submittedName>
</protein>
<accession>A8YFN7</accession>
<dbReference type="AlphaFoldDB" id="A8YFN7"/>
<name>A8YFN7_MICA7</name>
<feature type="compositionally biased region" description="Basic and acidic residues" evidence="1">
    <location>
        <begin position="14"/>
        <end position="30"/>
    </location>
</feature>
<sequence>MTRSAPSGGSTLDIDSKYQGKEDDNRLPVFPQRREVGSKGVFRGDYSWLRGKSHNFIITQLQIIINCLKANRNHSQSRSRGYFEVKSWSLAVDSFE</sequence>
<proteinExistence type="predicted"/>
<feature type="region of interest" description="Disordered" evidence="1">
    <location>
        <begin position="1"/>
        <end position="30"/>
    </location>
</feature>
<dbReference type="EMBL" id="AM778935">
    <property type="protein sequence ID" value="CAO87169.1"/>
    <property type="molecule type" value="Genomic_DNA"/>
</dbReference>
<gene>
    <name evidence="2" type="ORF">IPF_4</name>
</gene>